<evidence type="ECO:0000313" key="3">
    <source>
        <dbReference type="EMBL" id="CAF0774342.1"/>
    </source>
</evidence>
<dbReference type="Proteomes" id="UP000663832">
    <property type="component" value="Unassembled WGS sequence"/>
</dbReference>
<feature type="compositionally biased region" description="Low complexity" evidence="1">
    <location>
        <begin position="1"/>
        <end position="10"/>
    </location>
</feature>
<dbReference type="GO" id="GO:0034451">
    <property type="term" value="C:centriolar satellite"/>
    <property type="evidence" value="ECO:0007669"/>
    <property type="project" value="TreeGrafter"/>
</dbReference>
<organism evidence="4 5">
    <name type="scientific">Adineta steineri</name>
    <dbReference type="NCBI Taxonomy" id="433720"/>
    <lineage>
        <taxon>Eukaryota</taxon>
        <taxon>Metazoa</taxon>
        <taxon>Spiralia</taxon>
        <taxon>Gnathifera</taxon>
        <taxon>Rotifera</taxon>
        <taxon>Eurotatoria</taxon>
        <taxon>Bdelloidea</taxon>
        <taxon>Adinetida</taxon>
        <taxon>Adinetidae</taxon>
        <taxon>Adineta</taxon>
    </lineage>
</organism>
<feature type="compositionally biased region" description="Low complexity" evidence="1">
    <location>
        <begin position="2065"/>
        <end position="2076"/>
    </location>
</feature>
<feature type="compositionally biased region" description="Pro residues" evidence="1">
    <location>
        <begin position="1883"/>
        <end position="1895"/>
    </location>
</feature>
<feature type="compositionally biased region" description="Low complexity" evidence="1">
    <location>
        <begin position="434"/>
        <end position="448"/>
    </location>
</feature>
<feature type="region of interest" description="Disordered" evidence="1">
    <location>
        <begin position="1"/>
        <end position="31"/>
    </location>
</feature>
<dbReference type="GO" id="GO:0060271">
    <property type="term" value="P:cilium assembly"/>
    <property type="evidence" value="ECO:0007669"/>
    <property type="project" value="TreeGrafter"/>
</dbReference>
<dbReference type="GO" id="GO:0005814">
    <property type="term" value="C:centriole"/>
    <property type="evidence" value="ECO:0007669"/>
    <property type="project" value="TreeGrafter"/>
</dbReference>
<feature type="region of interest" description="Disordered" evidence="1">
    <location>
        <begin position="2053"/>
        <end position="2114"/>
    </location>
</feature>
<feature type="region of interest" description="Disordered" evidence="1">
    <location>
        <begin position="199"/>
        <end position="219"/>
    </location>
</feature>
<comment type="caution">
    <text evidence="4">The sequence shown here is derived from an EMBL/GenBank/DDBJ whole genome shotgun (WGS) entry which is preliminary data.</text>
</comment>
<dbReference type="GO" id="GO:0061511">
    <property type="term" value="P:centriole elongation"/>
    <property type="evidence" value="ECO:0007669"/>
    <property type="project" value="TreeGrafter"/>
</dbReference>
<feature type="domain" description="C2" evidence="2">
    <location>
        <begin position="711"/>
        <end position="841"/>
    </location>
</feature>
<feature type="region of interest" description="Disordered" evidence="1">
    <location>
        <begin position="2134"/>
        <end position="2162"/>
    </location>
</feature>
<evidence type="ECO:0000259" key="2">
    <source>
        <dbReference type="PROSITE" id="PS50004"/>
    </source>
</evidence>
<feature type="compositionally biased region" description="Polar residues" evidence="1">
    <location>
        <begin position="1916"/>
        <end position="1930"/>
    </location>
</feature>
<dbReference type="Pfam" id="PF00168">
    <property type="entry name" value="C2"/>
    <property type="match status" value="3"/>
</dbReference>
<feature type="compositionally biased region" description="Low complexity" evidence="1">
    <location>
        <begin position="1771"/>
        <end position="1792"/>
    </location>
</feature>
<feature type="compositionally biased region" description="Low complexity" evidence="1">
    <location>
        <begin position="2141"/>
        <end position="2155"/>
    </location>
</feature>
<dbReference type="OrthoDB" id="79771at2759"/>
<feature type="compositionally biased region" description="Low complexity" evidence="1">
    <location>
        <begin position="415"/>
        <end position="424"/>
    </location>
</feature>
<evidence type="ECO:0000313" key="4">
    <source>
        <dbReference type="EMBL" id="CAF1196564.1"/>
    </source>
</evidence>
<evidence type="ECO:0000313" key="5">
    <source>
        <dbReference type="Proteomes" id="UP000663832"/>
    </source>
</evidence>
<dbReference type="EMBL" id="CAJNOM010000186">
    <property type="protein sequence ID" value="CAF1196564.1"/>
    <property type="molecule type" value="Genomic_DNA"/>
</dbReference>
<dbReference type="EMBL" id="CAJNOI010000009">
    <property type="protein sequence ID" value="CAF0774342.1"/>
    <property type="molecule type" value="Genomic_DNA"/>
</dbReference>
<dbReference type="SUPFAM" id="SSF49562">
    <property type="entry name" value="C2 domain (Calcium/lipid-binding domain, CaLB)"/>
    <property type="match status" value="2"/>
</dbReference>
<gene>
    <name evidence="3" type="ORF">BJG266_LOCUS3750</name>
    <name evidence="4" type="ORF">QVE165_LOCUS25558</name>
</gene>
<dbReference type="Pfam" id="PF25339">
    <property type="entry name" value="C2_C2CD3_N"/>
    <property type="match status" value="1"/>
</dbReference>
<proteinExistence type="predicted"/>
<dbReference type="SMART" id="SM00239">
    <property type="entry name" value="C2"/>
    <property type="match status" value="3"/>
</dbReference>
<dbReference type="Proteomes" id="UP000663877">
    <property type="component" value="Unassembled WGS sequence"/>
</dbReference>
<dbReference type="PANTHER" id="PTHR21254">
    <property type="entry name" value="C2 DOMAIN-CONTAINING PROTEIN 3"/>
    <property type="match status" value="1"/>
</dbReference>
<feature type="region of interest" description="Disordered" evidence="1">
    <location>
        <begin position="1770"/>
        <end position="1792"/>
    </location>
</feature>
<feature type="domain" description="C2" evidence="2">
    <location>
        <begin position="1516"/>
        <end position="1658"/>
    </location>
</feature>
<feature type="compositionally biased region" description="Polar residues" evidence="1">
    <location>
        <begin position="2053"/>
        <end position="2064"/>
    </location>
</feature>
<accession>A0A814VXT8</accession>
<dbReference type="InterPro" id="IPR035892">
    <property type="entry name" value="C2_domain_sf"/>
</dbReference>
<name>A0A814VXT8_9BILA</name>
<dbReference type="Gene3D" id="2.60.40.150">
    <property type="entry name" value="C2 domain"/>
    <property type="match status" value="3"/>
</dbReference>
<protein>
    <recommendedName>
        <fullName evidence="2">C2 domain-containing protein</fullName>
    </recommendedName>
</protein>
<reference evidence="4" key="1">
    <citation type="submission" date="2021-02" db="EMBL/GenBank/DDBJ databases">
        <authorList>
            <person name="Nowell W R."/>
        </authorList>
    </citation>
    <scope>NUCLEOTIDE SEQUENCE</scope>
</reference>
<dbReference type="GO" id="GO:0071539">
    <property type="term" value="P:protein localization to centrosome"/>
    <property type="evidence" value="ECO:0007669"/>
    <property type="project" value="TreeGrafter"/>
</dbReference>
<feature type="compositionally biased region" description="Low complexity" evidence="1">
    <location>
        <begin position="2084"/>
        <end position="2099"/>
    </location>
</feature>
<dbReference type="InterPro" id="IPR000008">
    <property type="entry name" value="C2_dom"/>
</dbReference>
<feature type="region of interest" description="Disordered" evidence="1">
    <location>
        <begin position="400"/>
        <end position="469"/>
    </location>
</feature>
<dbReference type="CDD" id="cd00030">
    <property type="entry name" value="C2"/>
    <property type="match status" value="2"/>
</dbReference>
<evidence type="ECO:0000256" key="1">
    <source>
        <dbReference type="SAM" id="MobiDB-lite"/>
    </source>
</evidence>
<feature type="region of interest" description="Disordered" evidence="1">
    <location>
        <begin position="1875"/>
        <end position="1930"/>
    </location>
</feature>
<keyword evidence="5" id="KW-1185">Reference proteome</keyword>
<sequence length="2259" mass="254486">MSNTTTGKRPTTPKKRQNRSQSQQKNRNQEDVCVRTSLPPFVEGPVYANLICHIPKLQWNAKHQSFCRFVNIKVSWWGEDDTSALFKPQVSGIASSSSHQPSTTAKYYIRSELKQFTKYLTDAAELVLKVFDSDNNRLIGTAKVQNLSTLSINNPIKGYQSIFTNKGDKLGEVFVSLRIFLPGTHDSNENLTAMSIISDTSNPPSRRSSFGANDYNQADQLEGGSRTYKLDRAYNAEYSNDNTIKQQRFDTTVPFKPYATDSNYVQPGVQAYKEQPTGKVVEALIERANRLREDMIKSSAQKTTINEKENDPINYILSNNNNNSEILSTQYKTKSIDIDPLLDNENVCDMLGINTSLKLTGDLNNSNDSILTDLEGLEYEQSLLDDLLYGGDGVNNSNNNISNIITNKRPPHGKPPSGRSRSPSITRAGRLSNRSRSARSTDSDTASRVSFDMPSSDLDDSGNESHDDDNHLCIERVQLLNHVRTARVRIDQLRLNVLNNDRDSPSHSSFGRTNKSKRAMTYFIEYQFPVIANSRDGQKNEATQVMKIASKRFESNNDIIFSHLSTYPCLFTETILKNWWRSLLIFKIYSRMSGTTSPEQIGFAVLPLRNILKADSLHLEHDLNVIDRTQMNQQKLPNKIAKKFSIGNLHVMLELDSDVTNFKLELDRIRLIEQMKPKKQRTGKIKKSKKKSKQITINPNNNLQLPKAFTSEGFMANNTTTELEDGFVVQIYLSVIEARNILQIQNNQPRNPYFVCRAFWNEEPITSVVCWGSSSPRFNFEQKIPLLLTKSTLEKMHHNFIVIELWDKKINGPADIIIGIVKIPLEQFYISFKDRQISRVLLRAQFPVISTDSWLPIIDPFTSTNKSNGDIQVLLAMGTSDQITAVKGAHSNGNLSPSTVSKKPDVISTNDQSSSLIEHQFELLIESINGLRAFESMVWGESDCFIQYLFPVQHEQEQSTNTNSIKPFQLRPIRTAATLCTSDPTFHDSNKFRYVLSPTDALHKYFYAACQSPSAIETYISFEVWSRFYYPNIRDQLLAKGKLPAAKLCSMTTMLTADTDNKSVQSFRIPLEIVREDPKHGQQHHTSTSAYGGDLLVTATYKRNSIKRNERQALSDRLANNNSQVCISVGIVRACGLKHAAQSQARHDARLNYPSQVGVNTYSKLSLSFLSDTESRTTRTIARSFVPEFNHSIDFPVPLIWNDNRNHTLSLAEILEHGQLKIDMYHQISSTDESNPQSDKRSLDIHLCYCTVPLKELISRHTGIKGWYSLSSVNRVVTSEISSDPSEHCVGGIELFVRFGQQDDRSRIIDSAKSFGWHDDNYIDEENFLDDQKDLGCLVTLSVDRIQLPIPLVIRPGKDRIDDRTSVFVQYRLYDKMPIITKRKKPIVDKHNVICELKYTKEHLFLCSAPFLWYLREEKLEIQIWTSENDSYDYSPSLSSTDKHIGSIYVDLNSLCDRKRKSHRLNAILPLFKHGTKDLGGAFAQIHITIDKSKDFNELRSRNNADTSNDAELDSYLENRQLNLIGNDRALRTITNNIFSVIINIEQAAHLPNSYSKNENAHIPPNPYVTYSTADSNHLCRTQILTSTNKPIWNYQQSVKLAVEHLFNEKKTFILKVWHKVNADIETIPEKSGDKVLGFVSIDLSPLLSGLQQISGWYNIVDTIGNVQGQLKISLVPQEDLFELKRFKYNSNQNQTKTDSHRSTSTVSGNMPPMIFTDLSARSSNGGQTSLNSSMIDDDSNKKSFLMNNLHRQLGELGAITDRMKARLHSGSEMSSTTNGSSSTMTTGRCSSVPPPIPPSTFIPFNTNSNHQDMDTARSATTTIQTDLSEHFPESLSGRPLVSNGLNITDVLSIHNDRVRLAQDLMTKANHLLETSKDFFNKPPTPPPPPPPTSIPPIVEKQSIASPPPRPILPNLNATTEFRTAERSPSVSYKTIENVNHSYEQQHHNGSILWSDEDDDEHNQSFLPIGLPPTQQRLITSATASSSPPPPPPPLPTHIEETSLHEEQQDDIDVVHIRPLNNLSAFNFDCHQMNAERLNDTLSPKPVIRRNIFSTKAPTNDQYQSMSTSLLSSERSPTVIIERQSLSSSSSSSSSSPSPSSSPPPKPQQSFTSDTSIIDSNWLEQQRMREMNTYSVPTSIPSDRSTTQRPSSRSSHLSFLDRPIPNFFPTNREMEASIKHVSQALSNTHTSSATTANSASPSSTVMKTIIDRLRTKSSNELLRGVSPLDGHLVQPSETTNVTRLEKIFKTKYTTNPSSN</sequence>
<dbReference type="PROSITE" id="PS50004">
    <property type="entry name" value="C2"/>
    <property type="match status" value="2"/>
</dbReference>
<dbReference type="InterPro" id="IPR057537">
    <property type="entry name" value="C2_C2CD3_N"/>
</dbReference>
<dbReference type="PANTHER" id="PTHR21254:SF1">
    <property type="entry name" value="C2 DOMAIN-CONTAINING PROTEIN 3"/>
    <property type="match status" value="1"/>
</dbReference>